<evidence type="ECO:0000313" key="2">
    <source>
        <dbReference type="EMBL" id="KAF2706930.1"/>
    </source>
</evidence>
<keyword evidence="3" id="KW-1185">Reference proteome</keyword>
<sequence>MALECTYPVTWSIIAGNAGNAAQYSTHSANAVASRERAPRLTSRAGIAVKMLSLIVLCFFVVASGVTAHGFDFLDGLPKCWQKTLKATGNGCNSKSCICDASQSKTFLPNVASSILANCDTEDWVLEATFLFPVQAYCDLVGLSVPDTIMSSAYAATATTASPSTTRKVVHSQTTHGYHTTKAVGDLKSTVTTTRTQTTTDKDGSTLEIIIPIVLGPKTLVTGRILTSTLEPEATRTKAPSSIAAWPSITAAPVPASTRAHVVAVPTLISSSSPKTPNSGGSPFDNMQAGASRWSVSGTVLGMGFLAGLLMRLGFNKELDDVLFY</sequence>
<organism evidence="2 3">
    <name type="scientific">Pleomassaria siparia CBS 279.74</name>
    <dbReference type="NCBI Taxonomy" id="1314801"/>
    <lineage>
        <taxon>Eukaryota</taxon>
        <taxon>Fungi</taxon>
        <taxon>Dikarya</taxon>
        <taxon>Ascomycota</taxon>
        <taxon>Pezizomycotina</taxon>
        <taxon>Dothideomycetes</taxon>
        <taxon>Pleosporomycetidae</taxon>
        <taxon>Pleosporales</taxon>
        <taxon>Pleomassariaceae</taxon>
        <taxon>Pleomassaria</taxon>
    </lineage>
</organism>
<evidence type="ECO:0000256" key="1">
    <source>
        <dbReference type="SAM" id="Phobius"/>
    </source>
</evidence>
<proteinExistence type="predicted"/>
<feature type="transmembrane region" description="Helical" evidence="1">
    <location>
        <begin position="47"/>
        <end position="71"/>
    </location>
</feature>
<keyword evidence="1" id="KW-0812">Transmembrane</keyword>
<protein>
    <recommendedName>
        <fullName evidence="4">Extracellular membrane protein CFEM domain-containing protein</fullName>
    </recommendedName>
</protein>
<evidence type="ECO:0008006" key="4">
    <source>
        <dbReference type="Google" id="ProtNLM"/>
    </source>
</evidence>
<feature type="transmembrane region" description="Helical" evidence="1">
    <location>
        <begin position="294"/>
        <end position="315"/>
    </location>
</feature>
<keyword evidence="1" id="KW-1133">Transmembrane helix</keyword>
<dbReference type="OrthoDB" id="3695248at2759"/>
<name>A0A6G1K2G3_9PLEO</name>
<keyword evidence="1" id="KW-0472">Membrane</keyword>
<gene>
    <name evidence="2" type="ORF">K504DRAFT_493257</name>
</gene>
<accession>A0A6G1K2G3</accession>
<dbReference type="EMBL" id="MU005775">
    <property type="protein sequence ID" value="KAF2706930.1"/>
    <property type="molecule type" value="Genomic_DNA"/>
</dbReference>
<evidence type="ECO:0000313" key="3">
    <source>
        <dbReference type="Proteomes" id="UP000799428"/>
    </source>
</evidence>
<dbReference type="AlphaFoldDB" id="A0A6G1K2G3"/>
<dbReference type="Proteomes" id="UP000799428">
    <property type="component" value="Unassembled WGS sequence"/>
</dbReference>
<reference evidence="2" key="1">
    <citation type="journal article" date="2020" name="Stud. Mycol.">
        <title>101 Dothideomycetes genomes: a test case for predicting lifestyles and emergence of pathogens.</title>
        <authorList>
            <person name="Haridas S."/>
            <person name="Albert R."/>
            <person name="Binder M."/>
            <person name="Bloem J."/>
            <person name="Labutti K."/>
            <person name="Salamov A."/>
            <person name="Andreopoulos B."/>
            <person name="Baker S."/>
            <person name="Barry K."/>
            <person name="Bills G."/>
            <person name="Bluhm B."/>
            <person name="Cannon C."/>
            <person name="Castanera R."/>
            <person name="Culley D."/>
            <person name="Daum C."/>
            <person name="Ezra D."/>
            <person name="Gonzalez J."/>
            <person name="Henrissat B."/>
            <person name="Kuo A."/>
            <person name="Liang C."/>
            <person name="Lipzen A."/>
            <person name="Lutzoni F."/>
            <person name="Magnuson J."/>
            <person name="Mondo S."/>
            <person name="Nolan M."/>
            <person name="Ohm R."/>
            <person name="Pangilinan J."/>
            <person name="Park H.-J."/>
            <person name="Ramirez L."/>
            <person name="Alfaro M."/>
            <person name="Sun H."/>
            <person name="Tritt A."/>
            <person name="Yoshinaga Y."/>
            <person name="Zwiers L.-H."/>
            <person name="Turgeon B."/>
            <person name="Goodwin S."/>
            <person name="Spatafora J."/>
            <person name="Crous P."/>
            <person name="Grigoriev I."/>
        </authorList>
    </citation>
    <scope>NUCLEOTIDE SEQUENCE</scope>
    <source>
        <strain evidence="2">CBS 279.74</strain>
    </source>
</reference>